<proteinExistence type="inferred from homology"/>
<evidence type="ECO:0000256" key="5">
    <source>
        <dbReference type="ARBA" id="ARBA00022989"/>
    </source>
</evidence>
<comment type="similarity">
    <text evidence="2">Belongs to the MgtC/SapB family.</text>
</comment>
<comment type="subcellular location">
    <subcellularLocation>
        <location evidence="1">Cell membrane</location>
        <topology evidence="1">Multi-pass membrane protein</topology>
    </subcellularLocation>
</comment>
<evidence type="ECO:0000256" key="6">
    <source>
        <dbReference type="ARBA" id="ARBA00023136"/>
    </source>
</evidence>
<dbReference type="PRINTS" id="PR01837">
    <property type="entry name" value="MGTCSAPBPROT"/>
</dbReference>
<evidence type="ECO:0000259" key="8">
    <source>
        <dbReference type="Pfam" id="PF02308"/>
    </source>
</evidence>
<dbReference type="OrthoDB" id="9811198at2"/>
<dbReference type="RefSeq" id="WP_092750891.1">
    <property type="nucleotide sequence ID" value="NZ_FOCG01000001.1"/>
</dbReference>
<evidence type="ECO:0000256" key="1">
    <source>
        <dbReference type="ARBA" id="ARBA00004651"/>
    </source>
</evidence>
<accession>A0A1H7YVF1</accession>
<keyword evidence="10" id="KW-1185">Reference proteome</keyword>
<dbReference type="AlphaFoldDB" id="A0A1H7YVF1"/>
<evidence type="ECO:0000256" key="2">
    <source>
        <dbReference type="ARBA" id="ARBA00009298"/>
    </source>
</evidence>
<feature type="transmembrane region" description="Helical" evidence="7">
    <location>
        <begin position="98"/>
        <end position="117"/>
    </location>
</feature>
<dbReference type="InterPro" id="IPR049177">
    <property type="entry name" value="MgtC_SapB_SrpB_YhiD_N"/>
</dbReference>
<dbReference type="PANTHER" id="PTHR33778:SF1">
    <property type="entry name" value="MAGNESIUM TRANSPORTER YHID-RELATED"/>
    <property type="match status" value="1"/>
</dbReference>
<organism evidence="9 10">
    <name type="scientific">Hydrogenoanaerobacterium saccharovorans</name>
    <dbReference type="NCBI Taxonomy" id="474960"/>
    <lineage>
        <taxon>Bacteria</taxon>
        <taxon>Bacillati</taxon>
        <taxon>Bacillota</taxon>
        <taxon>Clostridia</taxon>
        <taxon>Eubacteriales</taxon>
        <taxon>Oscillospiraceae</taxon>
        <taxon>Hydrogenoanaerobacterium</taxon>
    </lineage>
</organism>
<protein>
    <submittedName>
        <fullName evidence="9">Putative Mg2+ transporter-C (MgtC) family protein</fullName>
    </submittedName>
</protein>
<keyword evidence="5 7" id="KW-1133">Transmembrane helix</keyword>
<dbReference type="InterPro" id="IPR003416">
    <property type="entry name" value="MgtC/SapB/SrpB/YhiD_fam"/>
</dbReference>
<evidence type="ECO:0000256" key="4">
    <source>
        <dbReference type="ARBA" id="ARBA00022692"/>
    </source>
</evidence>
<feature type="transmembrane region" description="Helical" evidence="7">
    <location>
        <begin position="42"/>
        <end position="60"/>
    </location>
</feature>
<reference evidence="9 10" key="1">
    <citation type="submission" date="2016-10" db="EMBL/GenBank/DDBJ databases">
        <authorList>
            <person name="de Groot N.N."/>
        </authorList>
    </citation>
    <scope>NUCLEOTIDE SEQUENCE [LARGE SCALE GENOMIC DNA]</scope>
    <source>
        <strain evidence="9 10">CGMCC 1.5070</strain>
    </source>
</reference>
<evidence type="ECO:0000256" key="7">
    <source>
        <dbReference type="SAM" id="Phobius"/>
    </source>
</evidence>
<dbReference type="EMBL" id="FOCG01000001">
    <property type="protein sequence ID" value="SEM49905.1"/>
    <property type="molecule type" value="Genomic_DNA"/>
</dbReference>
<gene>
    <name evidence="9" type="ORF">SAMN05216180_0265</name>
</gene>
<sequence>MFNDLRELTLLSALVRVFLALFIGGILGLERGRKNRPAGLRTYMLVCLGATLVMMTNQYVYQIFGTGDLVRMGAQVVSGIGFLGAGTIIITRHNQIKGLTTAAGLWTAACIGLALGIGYYEGAIIGGLAVILVISFLHGIDNALKMHSSYVDLYLEFDSQMRISNFFEFARENNFYVSRVEMNEFRQSDGHCISVIITVKSLEKRSHQEVVSLLSSAPHLRYIEEITL</sequence>
<feature type="domain" description="MgtC/SapB/SrpB/YhiD N-terminal" evidence="8">
    <location>
        <begin position="18"/>
        <end position="141"/>
    </location>
</feature>
<evidence type="ECO:0000256" key="3">
    <source>
        <dbReference type="ARBA" id="ARBA00022475"/>
    </source>
</evidence>
<feature type="transmembrane region" description="Helical" evidence="7">
    <location>
        <begin position="12"/>
        <end position="30"/>
    </location>
</feature>
<feature type="transmembrane region" description="Helical" evidence="7">
    <location>
        <begin position="72"/>
        <end position="91"/>
    </location>
</feature>
<keyword evidence="3" id="KW-1003">Cell membrane</keyword>
<keyword evidence="6 7" id="KW-0472">Membrane</keyword>
<evidence type="ECO:0000313" key="10">
    <source>
        <dbReference type="Proteomes" id="UP000199158"/>
    </source>
</evidence>
<evidence type="ECO:0000313" key="9">
    <source>
        <dbReference type="EMBL" id="SEM49905.1"/>
    </source>
</evidence>
<keyword evidence="4 7" id="KW-0812">Transmembrane</keyword>
<dbReference type="Proteomes" id="UP000199158">
    <property type="component" value="Unassembled WGS sequence"/>
</dbReference>
<dbReference type="PANTHER" id="PTHR33778">
    <property type="entry name" value="PROTEIN MGTC"/>
    <property type="match status" value="1"/>
</dbReference>
<dbReference type="Pfam" id="PF02308">
    <property type="entry name" value="MgtC"/>
    <property type="match status" value="1"/>
</dbReference>
<name>A0A1H7YVF1_9FIRM</name>
<feature type="transmembrane region" description="Helical" evidence="7">
    <location>
        <begin position="123"/>
        <end position="140"/>
    </location>
</feature>
<dbReference type="STRING" id="474960.SAMN05216180_0265"/>
<dbReference type="GO" id="GO:0005886">
    <property type="term" value="C:plasma membrane"/>
    <property type="evidence" value="ECO:0007669"/>
    <property type="project" value="UniProtKB-SubCell"/>
</dbReference>